<sequence>MIFGKQEVHFSNRRSCHGTKLLKGLLLALFFWPCAGGTGHGSGQPEHQGHSEIYPSTLNVVSNCPSIEEYVQRSLANCAVVCGSYIQDENCAYHCMRDSSKTKLVEFCAKPKPLFGFCPEYDPVDQTIQKDTDTLCNSTFYQNYYNSSDIYYCDPNNCLQLRESSVLSGATTLTTLMNETTEMNDGDSQESFLWMFVGLAALTLAIIIGYILHGVFVRLGIFSARTRKMTKKGNQNGKTNVDEMITFI</sequence>
<keyword evidence="4" id="KW-1185">Reference proteome</keyword>
<evidence type="ECO:0000256" key="2">
    <source>
        <dbReference type="SAM" id="SignalP"/>
    </source>
</evidence>
<accession>A0A8W8J8T1</accession>
<evidence type="ECO:0000313" key="3">
    <source>
        <dbReference type="EnsemblMetazoa" id="G17627.1:cds"/>
    </source>
</evidence>
<dbReference type="AlphaFoldDB" id="A0A8W8J8T1"/>
<feature type="chain" id="PRO_5036450849" evidence="2">
    <location>
        <begin position="38"/>
        <end position="248"/>
    </location>
</feature>
<dbReference type="OrthoDB" id="6209587at2759"/>
<dbReference type="EnsemblMetazoa" id="G17627.1">
    <property type="protein sequence ID" value="G17627.1:cds"/>
    <property type="gene ID" value="G17627"/>
</dbReference>
<keyword evidence="1" id="KW-0472">Membrane</keyword>
<feature type="signal peptide" evidence="2">
    <location>
        <begin position="1"/>
        <end position="37"/>
    </location>
</feature>
<name>A0A8W8J8T1_MAGGI</name>
<keyword evidence="1" id="KW-0812">Transmembrane</keyword>
<organism evidence="3 4">
    <name type="scientific">Magallana gigas</name>
    <name type="common">Pacific oyster</name>
    <name type="synonym">Crassostrea gigas</name>
    <dbReference type="NCBI Taxonomy" id="29159"/>
    <lineage>
        <taxon>Eukaryota</taxon>
        <taxon>Metazoa</taxon>
        <taxon>Spiralia</taxon>
        <taxon>Lophotrochozoa</taxon>
        <taxon>Mollusca</taxon>
        <taxon>Bivalvia</taxon>
        <taxon>Autobranchia</taxon>
        <taxon>Pteriomorphia</taxon>
        <taxon>Ostreida</taxon>
        <taxon>Ostreoidea</taxon>
        <taxon>Ostreidae</taxon>
        <taxon>Magallana</taxon>
    </lineage>
</organism>
<evidence type="ECO:0000313" key="4">
    <source>
        <dbReference type="Proteomes" id="UP000005408"/>
    </source>
</evidence>
<evidence type="ECO:0000256" key="1">
    <source>
        <dbReference type="SAM" id="Phobius"/>
    </source>
</evidence>
<keyword evidence="2" id="KW-0732">Signal</keyword>
<dbReference type="Proteomes" id="UP000005408">
    <property type="component" value="Unassembled WGS sequence"/>
</dbReference>
<protein>
    <submittedName>
        <fullName evidence="3">Uncharacterized protein</fullName>
    </submittedName>
</protein>
<proteinExistence type="predicted"/>
<reference evidence="3" key="1">
    <citation type="submission" date="2022-08" db="UniProtKB">
        <authorList>
            <consortium name="EnsemblMetazoa"/>
        </authorList>
    </citation>
    <scope>IDENTIFICATION</scope>
    <source>
        <strain evidence="3">05x7-T-G4-1.051#20</strain>
    </source>
</reference>
<feature type="transmembrane region" description="Helical" evidence="1">
    <location>
        <begin position="192"/>
        <end position="221"/>
    </location>
</feature>
<keyword evidence="1" id="KW-1133">Transmembrane helix</keyword>